<keyword evidence="5 9" id="KW-0999">Mitochondrion inner membrane</keyword>
<dbReference type="Proteomes" id="UP001208570">
    <property type="component" value="Unassembled WGS sequence"/>
</dbReference>
<keyword evidence="7 9" id="KW-0496">Mitochondrion</keyword>
<evidence type="ECO:0000256" key="1">
    <source>
        <dbReference type="ARBA" id="ARBA00007479"/>
    </source>
</evidence>
<reference evidence="10" key="1">
    <citation type="journal article" date="2023" name="Mol. Biol. Evol.">
        <title>Third-Generation Sequencing Reveals the Adaptive Role of the Epigenome in Three Deep-Sea Polychaetes.</title>
        <authorList>
            <person name="Perez M."/>
            <person name="Aroh O."/>
            <person name="Sun Y."/>
            <person name="Lan Y."/>
            <person name="Juniper S.K."/>
            <person name="Young C.R."/>
            <person name="Angers B."/>
            <person name="Qian P.Y."/>
        </authorList>
    </citation>
    <scope>NUCLEOTIDE SEQUENCE</scope>
    <source>
        <strain evidence="10">P08H-3</strain>
    </source>
</reference>
<dbReference type="PANTHER" id="PTHR12733:SF3">
    <property type="entry name" value="ATP SYNTHASE F(0) COMPLEX SUBUNIT B1, MITOCHONDRIAL"/>
    <property type="match status" value="1"/>
</dbReference>
<keyword evidence="11" id="KW-1185">Reference proteome</keyword>
<dbReference type="Gene3D" id="1.20.5.2210">
    <property type="match status" value="1"/>
</dbReference>
<dbReference type="PANTHER" id="PTHR12733">
    <property type="entry name" value="MITOCHONDRIAL ATP SYNTHASE B CHAIN"/>
    <property type="match status" value="1"/>
</dbReference>
<evidence type="ECO:0000256" key="5">
    <source>
        <dbReference type="ARBA" id="ARBA00022792"/>
    </source>
</evidence>
<evidence type="ECO:0000256" key="9">
    <source>
        <dbReference type="RuleBase" id="RU368017"/>
    </source>
</evidence>
<comment type="subcellular location">
    <subcellularLocation>
        <location evidence="9">Mitochondrion</location>
    </subcellularLocation>
    <subcellularLocation>
        <location evidence="9">Mitochondrion inner membrane</location>
    </subcellularLocation>
</comment>
<accession>A0AAD9MUQ1</accession>
<name>A0AAD9MUQ1_9ANNE</name>
<proteinExistence type="inferred from homology"/>
<dbReference type="InterPro" id="IPR008688">
    <property type="entry name" value="ATP_synth_Bsub_B/MI25"/>
</dbReference>
<evidence type="ECO:0000313" key="10">
    <source>
        <dbReference type="EMBL" id="KAK2146155.1"/>
    </source>
</evidence>
<dbReference type="InterPro" id="IPR013837">
    <property type="entry name" value="ATP_synth_F0_suB"/>
</dbReference>
<evidence type="ECO:0000256" key="4">
    <source>
        <dbReference type="ARBA" id="ARBA00022781"/>
    </source>
</evidence>
<evidence type="ECO:0000256" key="7">
    <source>
        <dbReference type="ARBA" id="ARBA00023128"/>
    </source>
</evidence>
<comment type="function">
    <text evidence="9">Subunit b, of the mitochondrial membrane ATP synthase complex (F(1)F(0) ATP synthase or Complex V) that produces ATP from ADP in the presence of a proton gradient across the membrane which is generated by electron transport complexes of the respiratory chain. ATP synthase complex consist of a soluble F(1) head domain - the catalytic core - and a membrane F(1) domain - the membrane proton channel. These two domains are linked by a central stalk rotating inside the F(1) region and a stationary peripheral stalk. During catalysis, ATP synthesis in the catalytic domain of F(1) is coupled via a rotary mechanism of the central stalk subunits to proton translocation. In vivo, can only synthesize ATP although its ATP hydrolase activity can be activated artificially in vitro. Part of the complex F(0) domain. Part of the complex F(0) domain and the peripheric stalk, which acts as a stator to hold the catalytic alpha(3)beta(3) subcomplex and subunit a/ATP6 static relative to the rotary elements.</text>
</comment>
<organism evidence="10 11">
    <name type="scientific">Paralvinella palmiformis</name>
    <dbReference type="NCBI Taxonomy" id="53620"/>
    <lineage>
        <taxon>Eukaryota</taxon>
        <taxon>Metazoa</taxon>
        <taxon>Spiralia</taxon>
        <taxon>Lophotrochozoa</taxon>
        <taxon>Annelida</taxon>
        <taxon>Polychaeta</taxon>
        <taxon>Sedentaria</taxon>
        <taxon>Canalipalpata</taxon>
        <taxon>Terebellida</taxon>
        <taxon>Terebelliformia</taxon>
        <taxon>Alvinellidae</taxon>
        <taxon>Paralvinella</taxon>
    </lineage>
</organism>
<sequence length="261" mass="29982">MFSKAALRSGGLKPVFSVQLQNRVIQCISTRGASVSEHVKNWNNANKIYYGPQRDNKNYPIKKLPETNPPVRHGFIPESFFTTLYEKTGVTGPYVFGIGLTTYLLSSELWVAEHGMIEFMAFWLSFYLVNKKFGPVLANCSSRKGGMSLFKKPRPVPSKQSRSVEELIEMESGQKLLFEAKRENVDLQLEFHYRQRLADVHHAVKRRLDYEVDVEAAKRRFEQQHMVNWIVKSVTKSITAQQEKESINKCIQDLKTLAAHV</sequence>
<keyword evidence="6 9" id="KW-0406">Ion transport</keyword>
<keyword evidence="3 9" id="KW-0138">CF(0)</keyword>
<keyword evidence="2 9" id="KW-0813">Transport</keyword>
<evidence type="ECO:0000256" key="8">
    <source>
        <dbReference type="ARBA" id="ARBA00023136"/>
    </source>
</evidence>
<gene>
    <name evidence="10" type="ORF">LSH36_628g02024</name>
</gene>
<keyword evidence="8 9" id="KW-0472">Membrane</keyword>
<evidence type="ECO:0000313" key="11">
    <source>
        <dbReference type="Proteomes" id="UP001208570"/>
    </source>
</evidence>
<keyword evidence="4 9" id="KW-0375">Hydrogen ion transport</keyword>
<comment type="caution">
    <text evidence="10">The sequence shown here is derived from an EMBL/GenBank/DDBJ whole genome shotgun (WGS) entry which is preliminary data.</text>
</comment>
<comment type="similarity">
    <text evidence="1 9">Belongs to the eukaryotic ATPase B chain family.</text>
</comment>
<dbReference type="Pfam" id="PF05405">
    <property type="entry name" value="Mt_ATP-synt_B"/>
    <property type="match status" value="1"/>
</dbReference>
<dbReference type="SUPFAM" id="SSF161060">
    <property type="entry name" value="ATP synthase B chain-like"/>
    <property type="match status" value="1"/>
</dbReference>
<evidence type="ECO:0000256" key="3">
    <source>
        <dbReference type="ARBA" id="ARBA00022547"/>
    </source>
</evidence>
<protein>
    <recommendedName>
        <fullName evidence="9">ATP synthase subunit b</fullName>
    </recommendedName>
</protein>
<dbReference type="GO" id="GO:0005743">
    <property type="term" value="C:mitochondrial inner membrane"/>
    <property type="evidence" value="ECO:0007669"/>
    <property type="project" value="UniProtKB-SubCell"/>
</dbReference>
<dbReference type="AlphaFoldDB" id="A0AAD9MUQ1"/>
<dbReference type="GO" id="GO:0046933">
    <property type="term" value="F:proton-transporting ATP synthase activity, rotational mechanism"/>
    <property type="evidence" value="ECO:0007669"/>
    <property type="project" value="TreeGrafter"/>
</dbReference>
<dbReference type="GO" id="GO:0045259">
    <property type="term" value="C:proton-transporting ATP synthase complex"/>
    <property type="evidence" value="ECO:0007669"/>
    <property type="project" value="UniProtKB-KW"/>
</dbReference>
<comment type="subunit">
    <text evidence="9">F-type ATPases have 2 components, CF(1) - the catalytic core - and CF(0) - the membrane proton channel. CF(1) and CF(0) have multiple subunits.</text>
</comment>
<dbReference type="EMBL" id="JAODUP010000628">
    <property type="protein sequence ID" value="KAK2146155.1"/>
    <property type="molecule type" value="Genomic_DNA"/>
</dbReference>
<evidence type="ECO:0000256" key="2">
    <source>
        <dbReference type="ARBA" id="ARBA00022448"/>
    </source>
</evidence>
<evidence type="ECO:0000256" key="6">
    <source>
        <dbReference type="ARBA" id="ARBA00023065"/>
    </source>
</evidence>